<evidence type="ECO:0000256" key="1">
    <source>
        <dbReference type="ARBA" id="ARBA00004651"/>
    </source>
</evidence>
<dbReference type="InterPro" id="IPR050250">
    <property type="entry name" value="Macrolide_Exporter_MacB"/>
</dbReference>
<proteinExistence type="predicted"/>
<feature type="transmembrane region" description="Helical" evidence="6">
    <location>
        <begin position="318"/>
        <end position="339"/>
    </location>
</feature>
<dbReference type="PANTHER" id="PTHR30572">
    <property type="entry name" value="MEMBRANE COMPONENT OF TRANSPORTER-RELATED"/>
    <property type="match status" value="1"/>
</dbReference>
<keyword evidence="9" id="KW-1185">Reference proteome</keyword>
<feature type="transmembrane region" description="Helical" evidence="6">
    <location>
        <begin position="360"/>
        <end position="385"/>
    </location>
</feature>
<evidence type="ECO:0000256" key="2">
    <source>
        <dbReference type="ARBA" id="ARBA00022475"/>
    </source>
</evidence>
<dbReference type="PANTHER" id="PTHR30572:SF9">
    <property type="entry name" value="ABC TRANSPORTER PERMEASE PROTEIN"/>
    <property type="match status" value="1"/>
</dbReference>
<dbReference type="Pfam" id="PF02687">
    <property type="entry name" value="FtsX"/>
    <property type="match status" value="1"/>
</dbReference>
<evidence type="ECO:0000313" key="9">
    <source>
        <dbReference type="Proteomes" id="UP001165079"/>
    </source>
</evidence>
<dbReference type="Proteomes" id="UP001165079">
    <property type="component" value="Unassembled WGS sequence"/>
</dbReference>
<reference evidence="8" key="1">
    <citation type="submission" date="2023-03" db="EMBL/GenBank/DDBJ databases">
        <title>Actinorhabdospora filicis NBRC 111898.</title>
        <authorList>
            <person name="Ichikawa N."/>
            <person name="Sato H."/>
            <person name="Tonouchi N."/>
        </authorList>
    </citation>
    <scope>NUCLEOTIDE SEQUENCE</scope>
    <source>
        <strain evidence="8">NBRC 111898</strain>
    </source>
</reference>
<evidence type="ECO:0000256" key="4">
    <source>
        <dbReference type="ARBA" id="ARBA00022989"/>
    </source>
</evidence>
<accession>A0A9W6SLF2</accession>
<dbReference type="GO" id="GO:0022857">
    <property type="term" value="F:transmembrane transporter activity"/>
    <property type="evidence" value="ECO:0007669"/>
    <property type="project" value="TreeGrafter"/>
</dbReference>
<gene>
    <name evidence="8" type="ORF">Afil01_28820</name>
</gene>
<sequence length="477" mass="49435">MNLFKRAWWHLRVRIGRTLLLTGLFLVICTLSLSGFLIQSAAARAAEDAKRSVGAVVTMELDLNALLAKEGRDGGGGPGASLIGAGGDLHRDLADKIGSSPVVTGYNYVSEGAGAPTDSARFYRAVPPPPELNLDSIAEFFPVLGVRDSEQEAGFRNGSRTLLSGTGVKPGDTGNRALIEERFAQANGLAVGDVFTLSSGKWNPEATDVMVEYTVAGIYRDEKKSDSQRYTPPGSEPGNQIYSTIDGASRLQGKDPATGGGVVRRATFTLGDPDDLDRLKADALAAGADLTVFPLSVNDKQYRTLVGPIGETADFATVTVWLVSVAGLVIVGLIAASSLRERRGELGVLMSLGESKARILGQHVVEITACALLAIGIAAGAGPLLSKTVGDALLSNEVAGAAAQAAEDADAPDLSDIGGGKKDAPAVHPVDRLDIRLASGDLVKVGAAGLGIALLATVVPGIGVLRLRPREILTKGD</sequence>
<keyword evidence="3 6" id="KW-0812">Transmembrane</keyword>
<comment type="caution">
    <text evidence="8">The sequence shown here is derived from an EMBL/GenBank/DDBJ whole genome shotgun (WGS) entry which is preliminary data.</text>
</comment>
<feature type="domain" description="ABC3 transporter permease C-terminal" evidence="7">
    <location>
        <begin position="320"/>
        <end position="467"/>
    </location>
</feature>
<evidence type="ECO:0000259" key="7">
    <source>
        <dbReference type="Pfam" id="PF02687"/>
    </source>
</evidence>
<name>A0A9W6SLF2_9ACTN</name>
<feature type="transmembrane region" description="Helical" evidence="6">
    <location>
        <begin position="445"/>
        <end position="465"/>
    </location>
</feature>
<keyword evidence="2" id="KW-1003">Cell membrane</keyword>
<dbReference type="RefSeq" id="WP_285663250.1">
    <property type="nucleotide sequence ID" value="NZ_BSTX01000002.1"/>
</dbReference>
<protein>
    <submittedName>
        <fullName evidence="8">ABC transporter permease</fullName>
    </submittedName>
</protein>
<evidence type="ECO:0000313" key="8">
    <source>
        <dbReference type="EMBL" id="GLZ78075.1"/>
    </source>
</evidence>
<comment type="subcellular location">
    <subcellularLocation>
        <location evidence="1">Cell membrane</location>
        <topology evidence="1">Multi-pass membrane protein</topology>
    </subcellularLocation>
</comment>
<dbReference type="GO" id="GO:0005886">
    <property type="term" value="C:plasma membrane"/>
    <property type="evidence" value="ECO:0007669"/>
    <property type="project" value="UniProtKB-SubCell"/>
</dbReference>
<organism evidence="8 9">
    <name type="scientific">Actinorhabdospora filicis</name>
    <dbReference type="NCBI Taxonomy" id="1785913"/>
    <lineage>
        <taxon>Bacteria</taxon>
        <taxon>Bacillati</taxon>
        <taxon>Actinomycetota</taxon>
        <taxon>Actinomycetes</taxon>
        <taxon>Micromonosporales</taxon>
        <taxon>Micromonosporaceae</taxon>
        <taxon>Actinorhabdospora</taxon>
    </lineage>
</organism>
<dbReference type="AlphaFoldDB" id="A0A9W6SLF2"/>
<keyword evidence="5 6" id="KW-0472">Membrane</keyword>
<keyword evidence="4 6" id="KW-1133">Transmembrane helix</keyword>
<dbReference type="EMBL" id="BSTX01000002">
    <property type="protein sequence ID" value="GLZ78075.1"/>
    <property type="molecule type" value="Genomic_DNA"/>
</dbReference>
<evidence type="ECO:0000256" key="3">
    <source>
        <dbReference type="ARBA" id="ARBA00022692"/>
    </source>
</evidence>
<evidence type="ECO:0000256" key="5">
    <source>
        <dbReference type="ARBA" id="ARBA00023136"/>
    </source>
</evidence>
<evidence type="ECO:0000256" key="6">
    <source>
        <dbReference type="SAM" id="Phobius"/>
    </source>
</evidence>
<dbReference type="InterPro" id="IPR003838">
    <property type="entry name" value="ABC3_permease_C"/>
</dbReference>